<dbReference type="Proteomes" id="UP000435957">
    <property type="component" value="Unassembled WGS sequence"/>
</dbReference>
<evidence type="ECO:0000256" key="2">
    <source>
        <dbReference type="ARBA" id="ARBA00010062"/>
    </source>
</evidence>
<keyword evidence="5" id="KW-0029">Amino-acid transport</keyword>
<dbReference type="Pfam" id="PF13458">
    <property type="entry name" value="Peripla_BP_6"/>
    <property type="match status" value="1"/>
</dbReference>
<evidence type="ECO:0000256" key="6">
    <source>
        <dbReference type="SAM" id="SignalP"/>
    </source>
</evidence>
<sequence length="367" mass="39211">MKPVIRFFSAAAFLGAAMPAQADVVIGTVLPLSGVNASGGEDLRRGMELALKEINAKGGVLGEPLRIIYEDSGNNPQRAIDAARKLVSVDKVALVIGEYSSGITIPLGQYLVGEGFPHINAVSTSGLVRNIGATSFSMVGLDNVSTKFAAEDVLAHGWKKVALMAMNNAFGQGIALNFERQFKEMGGEISTTIIYTSGQTSYKRELQQAETSKPDAYVFTAYGADGGLIVQEAYELGLRDEKPWYSIQMTMHDADTSAEFKEGLFGMDVDYTAAGNDSYLKSYEAAYGQAFASAWSGYAHDTVLFAAAALNKAGSTDRAAVIDGIRKVGAEGISGVTGEIKLDDDGQRVWQPYQKLVVKDGKPTRVE</sequence>
<comment type="similarity">
    <text evidence="2">Belongs to the leucine-binding protein family.</text>
</comment>
<reference evidence="9 10" key="1">
    <citation type="submission" date="2017-07" db="EMBL/GenBank/DDBJ databases">
        <title>Draft genome of Ochrobactrum lupini type strain LUP21.</title>
        <authorList>
            <person name="Krzyzanowska D.M."/>
            <person name="Jafra S."/>
        </authorList>
    </citation>
    <scope>NUCLEOTIDE SEQUENCE [LARGE SCALE GENOMIC DNA]</scope>
    <source>
        <strain evidence="9 10">LUP21</strain>
    </source>
</reference>
<feature type="chain" id="PRO_5044571577" evidence="6">
    <location>
        <begin position="23"/>
        <end position="367"/>
    </location>
</feature>
<organism evidence="9 10">
    <name type="scientific">Brucella lupini</name>
    <dbReference type="NCBI Taxonomy" id="255457"/>
    <lineage>
        <taxon>Bacteria</taxon>
        <taxon>Pseudomonadati</taxon>
        <taxon>Pseudomonadota</taxon>
        <taxon>Alphaproteobacteria</taxon>
        <taxon>Hyphomicrobiales</taxon>
        <taxon>Brucellaceae</taxon>
        <taxon>Brucella/Ochrobactrum group</taxon>
        <taxon>Brucella</taxon>
    </lineage>
</organism>
<evidence type="ECO:0000256" key="1">
    <source>
        <dbReference type="ARBA" id="ARBA00003630"/>
    </source>
</evidence>
<dbReference type="InterPro" id="IPR000709">
    <property type="entry name" value="Leu_Ile_Val-bd"/>
</dbReference>
<evidence type="ECO:0000313" key="8">
    <source>
        <dbReference type="EMBL" id="KAB2703236.1"/>
    </source>
</evidence>
<dbReference type="InterPro" id="IPR028082">
    <property type="entry name" value="Peripla_BP_I"/>
</dbReference>
<accession>A0A256H017</accession>
<dbReference type="EMBL" id="NNRN01000029">
    <property type="protein sequence ID" value="OYR32346.1"/>
    <property type="molecule type" value="Genomic_DNA"/>
</dbReference>
<dbReference type="Gene3D" id="3.40.50.2300">
    <property type="match status" value="2"/>
</dbReference>
<name>A0A256H017_9HYPH</name>
<dbReference type="Proteomes" id="UP000216363">
    <property type="component" value="Unassembled WGS sequence"/>
</dbReference>
<feature type="signal peptide" evidence="6">
    <location>
        <begin position="1"/>
        <end position="22"/>
    </location>
</feature>
<reference evidence="8 11" key="2">
    <citation type="submission" date="2019-09" db="EMBL/GenBank/DDBJ databases">
        <title>Taxonomic organization of the family Brucellaceae based on a phylogenomic approach.</title>
        <authorList>
            <person name="Leclercq S."/>
            <person name="Cloeckaert A."/>
            <person name="Zygmunt M.S."/>
        </authorList>
    </citation>
    <scope>NUCLEOTIDE SEQUENCE [LARGE SCALE GENOMIC DNA]</scope>
    <source>
        <strain evidence="8 11">LUP23</strain>
    </source>
</reference>
<proteinExistence type="inferred from homology"/>
<keyword evidence="4 6" id="KW-0732">Signal</keyword>
<comment type="function">
    <text evidence="1">Component of an amino-acid transport system.</text>
</comment>
<evidence type="ECO:0000259" key="7">
    <source>
        <dbReference type="Pfam" id="PF13458"/>
    </source>
</evidence>
<evidence type="ECO:0000256" key="5">
    <source>
        <dbReference type="ARBA" id="ARBA00022970"/>
    </source>
</evidence>
<dbReference type="InterPro" id="IPR051010">
    <property type="entry name" value="BCAA_transport"/>
</dbReference>
<keyword evidence="3" id="KW-0813">Transport</keyword>
<evidence type="ECO:0000313" key="10">
    <source>
        <dbReference type="Proteomes" id="UP000216363"/>
    </source>
</evidence>
<evidence type="ECO:0000256" key="3">
    <source>
        <dbReference type="ARBA" id="ARBA00022448"/>
    </source>
</evidence>
<protein>
    <submittedName>
        <fullName evidence="8">ABC transporter substrate-binding protein</fullName>
    </submittedName>
    <submittedName>
        <fullName evidence="9">Periplasmic binding family protein</fullName>
    </submittedName>
</protein>
<dbReference type="SUPFAM" id="SSF53822">
    <property type="entry name" value="Periplasmic binding protein-like I"/>
    <property type="match status" value="1"/>
</dbReference>
<dbReference type="PRINTS" id="PR00337">
    <property type="entry name" value="LEUILEVALBP"/>
</dbReference>
<dbReference type="AlphaFoldDB" id="A0A256H017"/>
<evidence type="ECO:0000256" key="4">
    <source>
        <dbReference type="ARBA" id="ARBA00022729"/>
    </source>
</evidence>
<dbReference type="InterPro" id="IPR028081">
    <property type="entry name" value="Leu-bd"/>
</dbReference>
<evidence type="ECO:0000313" key="11">
    <source>
        <dbReference type="Proteomes" id="UP000435957"/>
    </source>
</evidence>
<dbReference type="EMBL" id="WBWF01000009">
    <property type="protein sequence ID" value="KAB2703236.1"/>
    <property type="molecule type" value="Genomic_DNA"/>
</dbReference>
<evidence type="ECO:0000313" key="9">
    <source>
        <dbReference type="EMBL" id="OYR32346.1"/>
    </source>
</evidence>
<dbReference type="GO" id="GO:0006865">
    <property type="term" value="P:amino acid transport"/>
    <property type="evidence" value="ECO:0007669"/>
    <property type="project" value="UniProtKB-KW"/>
</dbReference>
<feature type="domain" description="Leucine-binding protein" evidence="7">
    <location>
        <begin position="24"/>
        <end position="361"/>
    </location>
</feature>
<dbReference type="CDD" id="cd06346">
    <property type="entry name" value="PBP1_ABC_ligand_binding-like"/>
    <property type="match status" value="1"/>
</dbReference>
<dbReference type="PANTHER" id="PTHR30483:SF6">
    <property type="entry name" value="PERIPLASMIC BINDING PROTEIN OF ABC TRANSPORTER FOR NATURAL AMINO ACIDS"/>
    <property type="match status" value="1"/>
</dbReference>
<gene>
    <name evidence="9" type="ORF">CES86_0002</name>
    <name evidence="8" type="ORF">F9L03_14290</name>
</gene>
<comment type="caution">
    <text evidence="9">The sequence shown here is derived from an EMBL/GenBank/DDBJ whole genome shotgun (WGS) entry which is preliminary data.</text>
</comment>
<dbReference type="RefSeq" id="WP_094513676.1">
    <property type="nucleotide sequence ID" value="NZ_JBHEEP010000007.1"/>
</dbReference>
<keyword evidence="11" id="KW-1185">Reference proteome</keyword>
<dbReference type="PANTHER" id="PTHR30483">
    <property type="entry name" value="LEUCINE-SPECIFIC-BINDING PROTEIN"/>
    <property type="match status" value="1"/>
</dbReference>